<dbReference type="InterPro" id="IPR002692">
    <property type="entry name" value="S45"/>
</dbReference>
<dbReference type="InterPro" id="IPR023343">
    <property type="entry name" value="Penicillin_amidase_dom1"/>
</dbReference>
<feature type="chain" id="PRO_5001932949" description="Glutaryl-7-aminocephalosporanic-acid acylase" evidence="7">
    <location>
        <begin position="23"/>
        <end position="696"/>
    </location>
</feature>
<dbReference type="MEROPS" id="S45.002"/>
<dbReference type="InterPro" id="IPR043147">
    <property type="entry name" value="Penicillin_amidase_A-knob"/>
</dbReference>
<evidence type="ECO:0008006" key="10">
    <source>
        <dbReference type="Google" id="ProtNLM"/>
    </source>
</evidence>
<name>A0A098BXZ4_9BACT</name>
<protein>
    <recommendedName>
        <fullName evidence="10">Glutaryl-7-aminocephalosporanic-acid acylase</fullName>
    </recommendedName>
</protein>
<dbReference type="GO" id="GO:0046872">
    <property type="term" value="F:metal ion binding"/>
    <property type="evidence" value="ECO:0007669"/>
    <property type="project" value="UniProtKB-KW"/>
</dbReference>
<feature type="binding site" evidence="6">
    <location>
        <position position="254"/>
    </location>
    <ligand>
        <name>Ca(2+)</name>
        <dbReference type="ChEBI" id="CHEBI:29108"/>
    </ligand>
</feature>
<keyword evidence="6" id="KW-0106">Calcium</keyword>
<dbReference type="OrthoDB" id="9759796at2"/>
<dbReference type="PROSITE" id="PS51257">
    <property type="entry name" value="PROKAR_LIPOPROTEIN"/>
    <property type="match status" value="1"/>
</dbReference>
<sequence>MRTSTVLSVLVALLFMSCNERGSFNRTEIVWDNWGVPHIYAQNEAEMYYAFGWAQMQSHANEIMRLYIESRGKGSEIRGEKSLQMDRLVYLYDLPGKAAAQYAGFEGDEKLFLDAFVKGLNDYAAAHPDEIDVIYRGFLPLTAIDVLAHSKRVINIEFLAVSDLITGYNELKDMEGAAIPGSNSYAIAPLKSESGNAMLVANPHLPWGDFYRFYEAHLNAPDFNVYGVTLIGMPILNIAFNENLGWTHTVNTIDASDRYELKLEGDGYILDGEVKPFEEKSVTINILQEDSSFAERELVMKYSEHGPVLGEQGDVAFAVRIAGMENDSYFYQYHKMGKAHNFNEFEDAVKMMQIPMFNLIYADKEGNIMYLFNGNVPDRSEGDWSFWRDKVDGTRSDLIWNSYLDYDELPKLLNPETGFVQNANDVPWTATYPLLFDSKEYSASMSPQLEEYPTSFRAQRAINLIKDDESVTFEELVDYKLNTGMEIADRFLDDLLAAVDQYPDSVTLLAADILKRWDGTTDADSKGAVLFAQWFDKLDNSMFAIPWSADSPVTTPDGLNDPEKAVALLRKAAIEIEEEYGFMDVEWGYVNRFSVGNIEYPANGGKSDYGVFRTMYFQPKKGSYRNYVYHGDTFVAVVEFGDKVRAEVLLSYGNSSQPGSRFVGDQLEMLYENRLRTALLTRKDVLDNMVEMKVFK</sequence>
<gene>
    <name evidence="8" type="ORF">ING2E5B_0267</name>
</gene>
<dbReference type="InterPro" id="IPR043146">
    <property type="entry name" value="Penicillin_amidase_N_B-knob"/>
</dbReference>
<dbReference type="PANTHER" id="PTHR34218">
    <property type="entry name" value="PEPTIDASE S45 PENICILLIN AMIDASE"/>
    <property type="match status" value="1"/>
</dbReference>
<dbReference type="HOGENOM" id="CLU_021155_0_0_10"/>
<evidence type="ECO:0000256" key="5">
    <source>
        <dbReference type="PIRSR" id="PIRSR001227-1"/>
    </source>
</evidence>
<comment type="cofactor">
    <cofactor evidence="6">
        <name>Ca(2+)</name>
        <dbReference type="ChEBI" id="CHEBI:29108"/>
    </cofactor>
    <text evidence="6">Binds 1 Ca(2+) ion per dimer.</text>
</comment>
<dbReference type="Gene3D" id="1.10.1400.10">
    <property type="match status" value="1"/>
</dbReference>
<comment type="similarity">
    <text evidence="1">Belongs to the peptidase S45 family.</text>
</comment>
<dbReference type="SUPFAM" id="SSF56235">
    <property type="entry name" value="N-terminal nucleophile aminohydrolases (Ntn hydrolases)"/>
    <property type="match status" value="1"/>
</dbReference>
<dbReference type="PIRSF" id="PIRSF001227">
    <property type="entry name" value="Pen_acylase"/>
    <property type="match status" value="1"/>
</dbReference>
<evidence type="ECO:0000313" key="9">
    <source>
        <dbReference type="Proteomes" id="UP000032417"/>
    </source>
</evidence>
<keyword evidence="6" id="KW-0479">Metal-binding</keyword>
<evidence type="ECO:0000256" key="2">
    <source>
        <dbReference type="ARBA" id="ARBA00022729"/>
    </source>
</evidence>
<evidence type="ECO:0000256" key="3">
    <source>
        <dbReference type="ARBA" id="ARBA00022801"/>
    </source>
</evidence>
<dbReference type="STRING" id="1562970.ING2E5B_0267"/>
<feature type="binding site" evidence="6">
    <location>
        <position position="257"/>
    </location>
    <ligand>
        <name>Ca(2+)</name>
        <dbReference type="ChEBI" id="CHEBI:29108"/>
    </ligand>
</feature>
<accession>A0A098BXZ4</accession>
<evidence type="ECO:0000256" key="1">
    <source>
        <dbReference type="ARBA" id="ARBA00006586"/>
    </source>
</evidence>
<dbReference type="AlphaFoldDB" id="A0A098BXZ4"/>
<dbReference type="CDD" id="cd01936">
    <property type="entry name" value="Ntn_CA"/>
    <property type="match status" value="1"/>
</dbReference>
<keyword evidence="3" id="KW-0378">Hydrolase</keyword>
<keyword evidence="4" id="KW-0865">Zymogen</keyword>
<proteinExistence type="inferred from homology"/>
<reference evidence="8 9" key="1">
    <citation type="submission" date="2014-08" db="EMBL/GenBank/DDBJ databases">
        <authorList>
            <person name="Wibberg D."/>
        </authorList>
    </citation>
    <scope>NUCLEOTIDE SEQUENCE [LARGE SCALE GENOMIC DNA]</scope>
    <source>
        <strain evidence="9">ING2-E5B</strain>
    </source>
</reference>
<evidence type="ECO:0000256" key="6">
    <source>
        <dbReference type="PIRSR" id="PIRSR001227-2"/>
    </source>
</evidence>
<organism evidence="8 9">
    <name type="scientific">Fermentimonas caenicola</name>
    <dbReference type="NCBI Taxonomy" id="1562970"/>
    <lineage>
        <taxon>Bacteria</taxon>
        <taxon>Pseudomonadati</taxon>
        <taxon>Bacteroidota</taxon>
        <taxon>Bacteroidia</taxon>
        <taxon>Bacteroidales</taxon>
        <taxon>Dysgonomonadaceae</taxon>
        <taxon>Fermentimonas</taxon>
    </lineage>
</organism>
<dbReference type="Pfam" id="PF01804">
    <property type="entry name" value="Penicil_amidase"/>
    <property type="match status" value="1"/>
</dbReference>
<dbReference type="GO" id="GO:0016811">
    <property type="term" value="F:hydrolase activity, acting on carbon-nitrogen (but not peptide) bonds, in linear amides"/>
    <property type="evidence" value="ECO:0007669"/>
    <property type="project" value="InterPro"/>
</dbReference>
<dbReference type="PANTHER" id="PTHR34218:SF3">
    <property type="entry name" value="ACYL-HOMOSERINE LACTONE ACYLASE PVDQ"/>
    <property type="match status" value="1"/>
</dbReference>
<dbReference type="Gene3D" id="2.30.120.10">
    <property type="match status" value="1"/>
</dbReference>
<evidence type="ECO:0000256" key="4">
    <source>
        <dbReference type="ARBA" id="ARBA00023145"/>
    </source>
</evidence>
<dbReference type="PATRIC" id="fig|1562970.3.peg.263"/>
<feature type="signal peptide" evidence="7">
    <location>
        <begin position="1"/>
        <end position="22"/>
    </location>
</feature>
<dbReference type="InterPro" id="IPR029055">
    <property type="entry name" value="Ntn_hydrolases_N"/>
</dbReference>
<feature type="active site" description="Nucleophile" evidence="5">
    <location>
        <position position="182"/>
    </location>
</feature>
<dbReference type="Gene3D" id="1.10.439.10">
    <property type="entry name" value="Penicillin Amidohydrolase, domain 1"/>
    <property type="match status" value="1"/>
</dbReference>
<dbReference type="KEGG" id="pbt:ING2E5B_0267"/>
<dbReference type="Proteomes" id="UP000032417">
    <property type="component" value="Chromosome 1"/>
</dbReference>
<keyword evidence="9" id="KW-1185">Reference proteome</keyword>
<evidence type="ECO:0000256" key="7">
    <source>
        <dbReference type="SAM" id="SignalP"/>
    </source>
</evidence>
<keyword evidence="2 7" id="KW-0732">Signal</keyword>
<dbReference type="EMBL" id="LN515532">
    <property type="protein sequence ID" value="CEA15036.1"/>
    <property type="molecule type" value="Genomic_DNA"/>
</dbReference>
<evidence type="ECO:0000313" key="8">
    <source>
        <dbReference type="EMBL" id="CEA15036.1"/>
    </source>
</evidence>
<dbReference type="InterPro" id="IPR014395">
    <property type="entry name" value="Pen/GL7ACA/AHL_acylase"/>
</dbReference>
<dbReference type="Gene3D" id="3.60.20.10">
    <property type="entry name" value="Glutamine Phosphoribosylpyrophosphate, subunit 1, domain 1"/>
    <property type="match status" value="2"/>
</dbReference>
<dbReference type="GO" id="GO:0017000">
    <property type="term" value="P:antibiotic biosynthetic process"/>
    <property type="evidence" value="ECO:0007669"/>
    <property type="project" value="InterPro"/>
</dbReference>